<gene>
    <name evidence="2" type="ORF">ERS852573_01826</name>
</gene>
<accession>A0A173U365</accession>
<dbReference type="InterPro" id="IPR013324">
    <property type="entry name" value="RNA_pol_sigma_r3/r4-like"/>
</dbReference>
<dbReference type="Gene3D" id="1.20.140.160">
    <property type="match status" value="1"/>
</dbReference>
<organism evidence="2 3">
    <name type="scientific">Dorea longicatena</name>
    <dbReference type="NCBI Taxonomy" id="88431"/>
    <lineage>
        <taxon>Bacteria</taxon>
        <taxon>Bacillati</taxon>
        <taxon>Bacillota</taxon>
        <taxon>Clostridia</taxon>
        <taxon>Lachnospirales</taxon>
        <taxon>Lachnospiraceae</taxon>
        <taxon>Dorea</taxon>
    </lineage>
</organism>
<evidence type="ECO:0000313" key="2">
    <source>
        <dbReference type="EMBL" id="CUN07938.1"/>
    </source>
</evidence>
<dbReference type="GO" id="GO:0003677">
    <property type="term" value="F:DNA binding"/>
    <property type="evidence" value="ECO:0007669"/>
    <property type="project" value="InterPro"/>
</dbReference>
<dbReference type="OrthoDB" id="2043637at2"/>
<dbReference type="SUPFAM" id="SSF88659">
    <property type="entry name" value="Sigma3 and sigma4 domains of RNA polymerase sigma factors"/>
    <property type="match status" value="1"/>
</dbReference>
<sequence>MENLQTKSEKQYYIPMEVNETSKEFIIANGYNLSTDAVCTKIGHRTVRAIMIPATKEQYLEYMRPLWREDKQGQRASKQEDESKMQPVSLDQLYESTEYEVSDGVDLEANLIKQEMIAELHAALDELEEMDRTIMTMFGDGATEKQIAEVVHLSQKGVNKRKKKVMVQLKTRLKDFE</sequence>
<dbReference type="GO" id="GO:0006352">
    <property type="term" value="P:DNA-templated transcription initiation"/>
    <property type="evidence" value="ECO:0007669"/>
    <property type="project" value="InterPro"/>
</dbReference>
<dbReference type="InterPro" id="IPR013249">
    <property type="entry name" value="RNA_pol_sigma70_r4_t2"/>
</dbReference>
<dbReference type="Proteomes" id="UP000095597">
    <property type="component" value="Unassembled WGS sequence"/>
</dbReference>
<protein>
    <submittedName>
        <fullName evidence="2">RNA polymerase sigma factor, sigma-70 family</fullName>
    </submittedName>
</protein>
<dbReference type="EMBL" id="CYXO01000010">
    <property type="protein sequence ID" value="CUN07938.1"/>
    <property type="molecule type" value="Genomic_DNA"/>
</dbReference>
<evidence type="ECO:0000259" key="1">
    <source>
        <dbReference type="Pfam" id="PF08281"/>
    </source>
</evidence>
<evidence type="ECO:0000313" key="3">
    <source>
        <dbReference type="Proteomes" id="UP000095597"/>
    </source>
</evidence>
<dbReference type="GO" id="GO:0016987">
    <property type="term" value="F:sigma factor activity"/>
    <property type="evidence" value="ECO:0007669"/>
    <property type="project" value="InterPro"/>
</dbReference>
<dbReference type="RefSeq" id="WP_055214449.1">
    <property type="nucleotide sequence ID" value="NZ_CYXO01000010.1"/>
</dbReference>
<dbReference type="Pfam" id="PF08281">
    <property type="entry name" value="Sigma70_r4_2"/>
    <property type="match status" value="1"/>
</dbReference>
<feature type="domain" description="RNA polymerase sigma factor 70 region 4 type 2" evidence="1">
    <location>
        <begin position="118"/>
        <end position="166"/>
    </location>
</feature>
<reference evidence="2 3" key="1">
    <citation type="submission" date="2015-09" db="EMBL/GenBank/DDBJ databases">
        <authorList>
            <consortium name="Pathogen Informatics"/>
        </authorList>
    </citation>
    <scope>NUCLEOTIDE SEQUENCE [LARGE SCALE GENOMIC DNA]</scope>
    <source>
        <strain evidence="2 3">2789STDY5834961</strain>
    </source>
</reference>
<proteinExistence type="predicted"/>
<dbReference type="AlphaFoldDB" id="A0A173U365"/>
<name>A0A173U365_9FIRM</name>